<dbReference type="InterPro" id="IPR002656">
    <property type="entry name" value="Acyl_transf_3_dom"/>
</dbReference>
<feature type="transmembrane region" description="Helical" evidence="1">
    <location>
        <begin position="204"/>
        <end position="224"/>
    </location>
</feature>
<evidence type="ECO:0000313" key="4">
    <source>
        <dbReference type="Proteomes" id="UP000515819"/>
    </source>
</evidence>
<feature type="transmembrane region" description="Helical" evidence="1">
    <location>
        <begin position="43"/>
        <end position="61"/>
    </location>
</feature>
<sequence length="326" mass="37822">MENKKYKDNRIVVLRFLACLLITNSHCGDLYPISLLAIGGGQGNVIFFVLSGYCLANINIGFREWIKKRANRILPATIIFLLLRIILIDGKSEFANTDFSVLIKRYVDLYWFVFAILLYYVIFYFAIKGQSIKKYIGVLCAYALIYIVSYVFGMDLSTFCVELEGFSLFKVLFYFGPFFSGGIIRKIINNKNMQKVRKYSKFYFVGGICGILVWAMEYIEILIYNSAYKYQFLIHLGIYIFGINVLLYMLSISDIKIRNENKLWRCVQLIGDSTLSIYLMQVTFKPLCIGIPMPFNFLIFWLMALIGGCIYTMVKEKINKRIEELS</sequence>
<dbReference type="Pfam" id="PF01757">
    <property type="entry name" value="Acyl_transf_3"/>
    <property type="match status" value="1"/>
</dbReference>
<feature type="domain" description="Acyltransferase 3" evidence="2">
    <location>
        <begin position="13"/>
        <end position="310"/>
    </location>
</feature>
<keyword evidence="3" id="KW-0808">Transferase</keyword>
<evidence type="ECO:0000256" key="1">
    <source>
        <dbReference type="SAM" id="Phobius"/>
    </source>
</evidence>
<reference evidence="3 4" key="1">
    <citation type="submission" date="2020-08" db="EMBL/GenBank/DDBJ databases">
        <authorList>
            <person name="Liu C."/>
            <person name="Sun Q."/>
        </authorList>
    </citation>
    <scope>NUCLEOTIDE SEQUENCE [LARGE SCALE GENOMIC DNA]</scope>
    <source>
        <strain evidence="3 4">NSJ-4</strain>
    </source>
</reference>
<feature type="transmembrane region" description="Helical" evidence="1">
    <location>
        <begin position="109"/>
        <end position="127"/>
    </location>
</feature>
<name>A0A7G9FN12_9FIRM</name>
<feature type="transmembrane region" description="Helical" evidence="1">
    <location>
        <begin position="263"/>
        <end position="281"/>
    </location>
</feature>
<keyword evidence="1" id="KW-1133">Transmembrane helix</keyword>
<feature type="transmembrane region" description="Helical" evidence="1">
    <location>
        <begin position="134"/>
        <end position="153"/>
    </location>
</feature>
<evidence type="ECO:0000313" key="3">
    <source>
        <dbReference type="EMBL" id="QNL99943.1"/>
    </source>
</evidence>
<keyword evidence="1" id="KW-0812">Transmembrane</keyword>
<proteinExistence type="predicted"/>
<evidence type="ECO:0000259" key="2">
    <source>
        <dbReference type="Pfam" id="PF01757"/>
    </source>
</evidence>
<protein>
    <submittedName>
        <fullName evidence="3">Acyltransferase</fullName>
    </submittedName>
</protein>
<dbReference type="GO" id="GO:0016747">
    <property type="term" value="F:acyltransferase activity, transferring groups other than amino-acyl groups"/>
    <property type="evidence" value="ECO:0007669"/>
    <property type="project" value="InterPro"/>
</dbReference>
<dbReference type="KEGG" id="wcp:H9Q76_01115"/>
<organism evidence="3 4">
    <name type="scientific">Wujia chipingensis</name>
    <dbReference type="NCBI Taxonomy" id="2763670"/>
    <lineage>
        <taxon>Bacteria</taxon>
        <taxon>Bacillati</taxon>
        <taxon>Bacillota</taxon>
        <taxon>Clostridia</taxon>
        <taxon>Lachnospirales</taxon>
        <taxon>Lachnospiraceae</taxon>
        <taxon>Wujia</taxon>
    </lineage>
</organism>
<keyword evidence="1" id="KW-0472">Membrane</keyword>
<keyword evidence="4" id="KW-1185">Reference proteome</keyword>
<dbReference type="RefSeq" id="WP_118545693.1">
    <property type="nucleotide sequence ID" value="NZ_CP060632.1"/>
</dbReference>
<accession>A0A7G9FN12</accession>
<dbReference type="AlphaFoldDB" id="A0A7G9FN12"/>
<feature type="transmembrane region" description="Helical" evidence="1">
    <location>
        <begin position="293"/>
        <end position="314"/>
    </location>
</feature>
<gene>
    <name evidence="3" type="ORF">H9Q76_01115</name>
</gene>
<dbReference type="EMBL" id="CP060632">
    <property type="protein sequence ID" value="QNL99943.1"/>
    <property type="molecule type" value="Genomic_DNA"/>
</dbReference>
<feature type="transmembrane region" description="Helical" evidence="1">
    <location>
        <begin position="165"/>
        <end position="184"/>
    </location>
</feature>
<dbReference type="Proteomes" id="UP000515819">
    <property type="component" value="Chromosome"/>
</dbReference>
<feature type="transmembrane region" description="Helical" evidence="1">
    <location>
        <begin position="73"/>
        <end position="89"/>
    </location>
</feature>
<keyword evidence="3" id="KW-0012">Acyltransferase</keyword>
<feature type="transmembrane region" description="Helical" evidence="1">
    <location>
        <begin position="230"/>
        <end position="251"/>
    </location>
</feature>